<dbReference type="InterPro" id="IPR003661">
    <property type="entry name" value="HisK_dim/P_dom"/>
</dbReference>
<dbReference type="Pfam" id="PF00512">
    <property type="entry name" value="HisKA"/>
    <property type="match status" value="1"/>
</dbReference>
<evidence type="ECO:0000313" key="12">
    <source>
        <dbReference type="EMBL" id="MFC0391210.1"/>
    </source>
</evidence>
<dbReference type="CDD" id="cd00082">
    <property type="entry name" value="HisKA"/>
    <property type="match status" value="1"/>
</dbReference>
<dbReference type="InterPro" id="IPR003594">
    <property type="entry name" value="HATPase_dom"/>
</dbReference>
<dbReference type="InterPro" id="IPR004358">
    <property type="entry name" value="Sig_transdc_His_kin-like_C"/>
</dbReference>
<dbReference type="InterPro" id="IPR036890">
    <property type="entry name" value="HATPase_C_sf"/>
</dbReference>
<comment type="subcellular location">
    <subcellularLocation>
        <location evidence="2">Membrane</location>
    </subcellularLocation>
</comment>
<comment type="catalytic activity">
    <reaction evidence="1">
        <text>ATP + protein L-histidine = ADP + protein N-phospho-L-histidine.</text>
        <dbReference type="EC" id="2.7.13.3"/>
    </reaction>
</comment>
<gene>
    <name evidence="12" type="ORF">ACFFJ8_07445</name>
</gene>
<evidence type="ECO:0000256" key="3">
    <source>
        <dbReference type="ARBA" id="ARBA00012438"/>
    </source>
</evidence>
<evidence type="ECO:0000256" key="1">
    <source>
        <dbReference type="ARBA" id="ARBA00000085"/>
    </source>
</evidence>
<proteinExistence type="predicted"/>
<evidence type="ECO:0000256" key="6">
    <source>
        <dbReference type="ARBA" id="ARBA00022741"/>
    </source>
</evidence>
<dbReference type="Gene3D" id="3.30.565.10">
    <property type="entry name" value="Histidine kinase-like ATPase, C-terminal domain"/>
    <property type="match status" value="1"/>
</dbReference>
<dbReference type="InterPro" id="IPR036097">
    <property type="entry name" value="HisK_dim/P_sf"/>
</dbReference>
<keyword evidence="4" id="KW-0597">Phosphoprotein</keyword>
<comment type="caution">
    <text evidence="12">The sequence shown here is derived from an EMBL/GenBank/DDBJ whole genome shotgun (WGS) entry which is preliminary data.</text>
</comment>
<dbReference type="InterPro" id="IPR005467">
    <property type="entry name" value="His_kinase_dom"/>
</dbReference>
<dbReference type="InterPro" id="IPR050351">
    <property type="entry name" value="BphY/WalK/GraS-like"/>
</dbReference>
<keyword evidence="13" id="KW-1185">Reference proteome</keyword>
<dbReference type="SUPFAM" id="SSF47384">
    <property type="entry name" value="Homodimeric domain of signal transducing histidine kinase"/>
    <property type="match status" value="1"/>
</dbReference>
<dbReference type="Pfam" id="PF02518">
    <property type="entry name" value="HATPase_c"/>
    <property type="match status" value="1"/>
</dbReference>
<name>A0ABV6J8L2_9BACL</name>
<evidence type="ECO:0000256" key="5">
    <source>
        <dbReference type="ARBA" id="ARBA00022679"/>
    </source>
</evidence>
<dbReference type="PANTHER" id="PTHR45453">
    <property type="entry name" value="PHOSPHATE REGULON SENSOR PROTEIN PHOR"/>
    <property type="match status" value="1"/>
</dbReference>
<keyword evidence="8" id="KW-0067">ATP-binding</keyword>
<organism evidence="12 13">
    <name type="scientific">Paenibacillus mendelii</name>
    <dbReference type="NCBI Taxonomy" id="206163"/>
    <lineage>
        <taxon>Bacteria</taxon>
        <taxon>Bacillati</taxon>
        <taxon>Bacillota</taxon>
        <taxon>Bacilli</taxon>
        <taxon>Bacillales</taxon>
        <taxon>Paenibacillaceae</taxon>
        <taxon>Paenibacillus</taxon>
    </lineage>
</organism>
<dbReference type="Proteomes" id="UP001589818">
    <property type="component" value="Unassembled WGS sequence"/>
</dbReference>
<keyword evidence="10" id="KW-0812">Transmembrane</keyword>
<feature type="transmembrane region" description="Helical" evidence="10">
    <location>
        <begin position="20"/>
        <end position="44"/>
    </location>
</feature>
<dbReference type="PROSITE" id="PS50109">
    <property type="entry name" value="HIS_KIN"/>
    <property type="match status" value="1"/>
</dbReference>
<dbReference type="SMART" id="SM00388">
    <property type="entry name" value="HisKA"/>
    <property type="match status" value="1"/>
</dbReference>
<keyword evidence="5" id="KW-0808">Transferase</keyword>
<keyword evidence="7 12" id="KW-0418">Kinase</keyword>
<evidence type="ECO:0000259" key="11">
    <source>
        <dbReference type="PROSITE" id="PS50109"/>
    </source>
</evidence>
<accession>A0ABV6J8L2</accession>
<evidence type="ECO:0000256" key="9">
    <source>
        <dbReference type="ARBA" id="ARBA00023012"/>
    </source>
</evidence>
<evidence type="ECO:0000256" key="8">
    <source>
        <dbReference type="ARBA" id="ARBA00022840"/>
    </source>
</evidence>
<keyword evidence="6" id="KW-0547">Nucleotide-binding</keyword>
<dbReference type="Gene3D" id="1.10.287.130">
    <property type="match status" value="1"/>
</dbReference>
<dbReference type="GO" id="GO:0016301">
    <property type="term" value="F:kinase activity"/>
    <property type="evidence" value="ECO:0007669"/>
    <property type="project" value="UniProtKB-KW"/>
</dbReference>
<dbReference type="RefSeq" id="WP_204818139.1">
    <property type="nucleotide sequence ID" value="NZ_JANHOF010000004.1"/>
</dbReference>
<reference evidence="12 13" key="1">
    <citation type="submission" date="2024-09" db="EMBL/GenBank/DDBJ databases">
        <authorList>
            <person name="Sun Q."/>
            <person name="Mori K."/>
        </authorList>
    </citation>
    <scope>NUCLEOTIDE SEQUENCE [LARGE SCALE GENOMIC DNA]</scope>
    <source>
        <strain evidence="12 13">CCM 4839</strain>
    </source>
</reference>
<feature type="domain" description="Histidine kinase" evidence="11">
    <location>
        <begin position="212"/>
        <end position="425"/>
    </location>
</feature>
<sequence length="429" mass="47949">MERIEESSSGIARMWRNPFVRSLAVSLAVLLVMAIVSIILYSHYSTERLKKDWLDKEAAMLGSLASEHPEWGEQWLQQLVETDPPSPEAVAEGREMMELYGINTKFKAQWLPILGDYQSRTLWLMLSGTVGFALLTAVLLYRASSRQLREIRSLAVSLEDTVKHNRPSAYRIYDEGELGLLANGVQELTLRLGETIDQLHKEKIFLKDTVADISHQLKTPLASLMIYVDLLQGDQVDAQHTAEFLRTCRRELDRMEWLILALLKLARLEADALDMSMKDAPLADTVKRAVNPMVPLAVNKQVTISMEESDSSVFIAHDPHWLTEALVNIIKNAVEHSPAGGTVKVGWEVTPVFIRMYVKDQGRGIDPQHLPHIFKKFYRNSSEGSGVGLGLPLAKSIVEKHGGILSATAEPSGGTLFQLTLPLHPFPAQ</sequence>
<dbReference type="CDD" id="cd00075">
    <property type="entry name" value="HATPase"/>
    <property type="match status" value="1"/>
</dbReference>
<evidence type="ECO:0000256" key="10">
    <source>
        <dbReference type="SAM" id="Phobius"/>
    </source>
</evidence>
<keyword evidence="10" id="KW-0472">Membrane</keyword>
<evidence type="ECO:0000256" key="4">
    <source>
        <dbReference type="ARBA" id="ARBA00022553"/>
    </source>
</evidence>
<dbReference type="SUPFAM" id="SSF55874">
    <property type="entry name" value="ATPase domain of HSP90 chaperone/DNA topoisomerase II/histidine kinase"/>
    <property type="match status" value="1"/>
</dbReference>
<protein>
    <recommendedName>
        <fullName evidence="3">histidine kinase</fullName>
        <ecNumber evidence="3">2.7.13.3</ecNumber>
    </recommendedName>
</protein>
<evidence type="ECO:0000256" key="2">
    <source>
        <dbReference type="ARBA" id="ARBA00004370"/>
    </source>
</evidence>
<dbReference type="EMBL" id="JBHLVF010000010">
    <property type="protein sequence ID" value="MFC0391210.1"/>
    <property type="molecule type" value="Genomic_DNA"/>
</dbReference>
<dbReference type="EC" id="2.7.13.3" evidence="3"/>
<keyword evidence="10" id="KW-1133">Transmembrane helix</keyword>
<dbReference type="SMART" id="SM00387">
    <property type="entry name" value="HATPase_c"/>
    <property type="match status" value="1"/>
</dbReference>
<feature type="transmembrane region" description="Helical" evidence="10">
    <location>
        <begin position="122"/>
        <end position="143"/>
    </location>
</feature>
<dbReference type="PRINTS" id="PR00344">
    <property type="entry name" value="BCTRLSENSOR"/>
</dbReference>
<dbReference type="PANTHER" id="PTHR45453:SF1">
    <property type="entry name" value="PHOSPHATE REGULON SENSOR PROTEIN PHOR"/>
    <property type="match status" value="1"/>
</dbReference>
<keyword evidence="9" id="KW-0902">Two-component regulatory system</keyword>
<evidence type="ECO:0000313" key="13">
    <source>
        <dbReference type="Proteomes" id="UP001589818"/>
    </source>
</evidence>
<evidence type="ECO:0000256" key="7">
    <source>
        <dbReference type="ARBA" id="ARBA00022777"/>
    </source>
</evidence>